<dbReference type="OrthoDB" id="9805159at2"/>
<dbReference type="SMART" id="SM00642">
    <property type="entry name" value="Aamy"/>
    <property type="match status" value="1"/>
</dbReference>
<feature type="domain" description="Glycosyl hydrolase family 13 catalytic" evidence="2">
    <location>
        <begin position="55"/>
        <end position="372"/>
    </location>
</feature>
<proteinExistence type="predicted"/>
<dbReference type="GO" id="GO:0016829">
    <property type="term" value="F:lyase activity"/>
    <property type="evidence" value="ECO:0007669"/>
    <property type="project" value="UniProtKB-KW"/>
</dbReference>
<evidence type="ECO:0000259" key="2">
    <source>
        <dbReference type="SMART" id="SM00642"/>
    </source>
</evidence>
<dbReference type="SUPFAM" id="SSF51445">
    <property type="entry name" value="(Trans)glycosidases"/>
    <property type="match status" value="1"/>
</dbReference>
<dbReference type="GO" id="GO:0005975">
    <property type="term" value="P:carbohydrate metabolic process"/>
    <property type="evidence" value="ECO:0007669"/>
    <property type="project" value="InterPro"/>
</dbReference>
<organism evidence="3 4">
    <name type="scientific">Thalassotalea mangrovi</name>
    <dbReference type="NCBI Taxonomy" id="2572245"/>
    <lineage>
        <taxon>Bacteria</taxon>
        <taxon>Pseudomonadati</taxon>
        <taxon>Pseudomonadota</taxon>
        <taxon>Gammaproteobacteria</taxon>
        <taxon>Alteromonadales</taxon>
        <taxon>Colwelliaceae</taxon>
        <taxon>Thalassotalea</taxon>
    </lineage>
</organism>
<evidence type="ECO:0000256" key="1">
    <source>
        <dbReference type="SAM" id="SignalP"/>
    </source>
</evidence>
<dbReference type="RefSeq" id="WP_136734818.1">
    <property type="nucleotide sequence ID" value="NZ_SWDB01000007.1"/>
</dbReference>
<name>A0A4U1B9K2_9GAMM</name>
<dbReference type="InterPro" id="IPR006047">
    <property type="entry name" value="GH13_cat_dom"/>
</dbReference>
<keyword evidence="4" id="KW-1185">Reference proteome</keyword>
<sequence length="463" mass="53724">MKFLQAKTLLLTVLLCVGQSISLPAAAAKANNSYQPEPYVKLQHPDWIRNATIYEVNIRQYTEQGTFNAFAEHLPRLKRLGVDILWLMPIHPIGEKNRKGSIGSYYSVKDYRAVNPDFGTMDDFKALVEKAHDMGMYVILDWVANHSAWDNPLTESNPDWYSKDHNGNFQPTPWWDWSDIIDFDFDNPHMRQYMAESMEFWVKEANIDGYRADVAGFIPIDFWEHVRKKLDAIKPVFMLAEWESRDLHQHAFDMSYAWQLHDTLHEVAMGKKDASAIYNYFAKTLNAWDRDAIKMNFVDNHDKNSWEQTMYDRFGDYLPASIVLTATAEGMPLIYSGQEAGLDKVLAFFEKDLIVWKEDPIGDLYQTLFTLKHKNKALWNGNWGGAMIPVPNNASKSVISFVREQDIDKVFVVINFSDKEQSVSFEENIQLGDYRELFSQKPFTIKKDSRLQLPAFSYKVFVK</sequence>
<dbReference type="Proteomes" id="UP000307999">
    <property type="component" value="Unassembled WGS sequence"/>
</dbReference>
<dbReference type="Gene3D" id="3.20.20.80">
    <property type="entry name" value="Glycosidases"/>
    <property type="match status" value="1"/>
</dbReference>
<dbReference type="PANTHER" id="PTHR47786">
    <property type="entry name" value="ALPHA-1,4-GLUCAN:MALTOSE-1-PHOSPHATE MALTOSYLTRANSFERASE"/>
    <property type="match status" value="1"/>
</dbReference>
<dbReference type="InterPro" id="IPR017853">
    <property type="entry name" value="GH"/>
</dbReference>
<dbReference type="Pfam" id="PF16657">
    <property type="entry name" value="Malt_amylase_C"/>
    <property type="match status" value="1"/>
</dbReference>
<evidence type="ECO:0000313" key="3">
    <source>
        <dbReference type="EMBL" id="TKB46751.1"/>
    </source>
</evidence>
<dbReference type="CDD" id="cd11313">
    <property type="entry name" value="AmyAc_arch_bac_AmyA"/>
    <property type="match status" value="1"/>
</dbReference>
<keyword evidence="3" id="KW-0456">Lyase</keyword>
<dbReference type="EMBL" id="SWDB01000007">
    <property type="protein sequence ID" value="TKB46751.1"/>
    <property type="molecule type" value="Genomic_DNA"/>
</dbReference>
<dbReference type="Pfam" id="PF00128">
    <property type="entry name" value="Alpha-amylase"/>
    <property type="match status" value="1"/>
</dbReference>
<dbReference type="InterPro" id="IPR013780">
    <property type="entry name" value="Glyco_hydro_b"/>
</dbReference>
<feature type="chain" id="PRO_5020969960" evidence="1">
    <location>
        <begin position="28"/>
        <end position="463"/>
    </location>
</feature>
<gene>
    <name evidence="3" type="ORF">E8M12_04120</name>
</gene>
<feature type="signal peptide" evidence="1">
    <location>
        <begin position="1"/>
        <end position="27"/>
    </location>
</feature>
<dbReference type="InterPro" id="IPR032091">
    <property type="entry name" value="Malt_amylase-like_C"/>
</dbReference>
<keyword evidence="1" id="KW-0732">Signal</keyword>
<dbReference type="AlphaFoldDB" id="A0A4U1B9K2"/>
<comment type="caution">
    <text evidence="3">The sequence shown here is derived from an EMBL/GenBank/DDBJ whole genome shotgun (WGS) entry which is preliminary data.</text>
</comment>
<evidence type="ECO:0000313" key="4">
    <source>
        <dbReference type="Proteomes" id="UP000307999"/>
    </source>
</evidence>
<accession>A0A4U1B9K2</accession>
<protein>
    <submittedName>
        <fullName evidence="3">Alpha-amlyase</fullName>
    </submittedName>
</protein>
<dbReference type="PANTHER" id="PTHR47786:SF2">
    <property type="entry name" value="GLYCOSYL HYDROLASE FAMILY 13 CATALYTIC DOMAIN-CONTAINING PROTEIN"/>
    <property type="match status" value="1"/>
</dbReference>
<dbReference type="Gene3D" id="2.60.40.1180">
    <property type="entry name" value="Golgi alpha-mannosidase II"/>
    <property type="match status" value="1"/>
</dbReference>
<dbReference type="SUPFAM" id="SSF51011">
    <property type="entry name" value="Glycosyl hydrolase domain"/>
    <property type="match status" value="1"/>
</dbReference>
<reference evidence="3 4" key="1">
    <citation type="submission" date="2019-04" db="EMBL/GenBank/DDBJ databases">
        <title>Thalassotalea guangxiensis sp. nov., isolated from sediment of the coastal wetland.</title>
        <authorList>
            <person name="Zheng S."/>
            <person name="Zhang D."/>
        </authorList>
    </citation>
    <scope>NUCLEOTIDE SEQUENCE [LARGE SCALE GENOMIC DNA]</scope>
    <source>
        <strain evidence="3 4">ZS-4</strain>
    </source>
</reference>